<proteinExistence type="predicted"/>
<sequence length="219" mass="23507">MTTRRPPHVLYHHCCHASTAARNVDGEDGVGGEDKVELRVPHLEEVLGVELDELAAWLVEDALDKAPVLAEHLDHKATAWKSQKMCAWRWDTFIPPPRMPRSTVAVDVVHCHGRGGGAADAGMVPQPEPAMASPSASGTCHGSGSMGSGALAAASMGRRGRGRPLLRLARSTAMLHVFPDSRVPPTTCASSMPSRRSKLLVFVRVLGCYTADSNVYDLQ</sequence>
<dbReference type="EnsemblPlants" id="OGLUM08G11610.1">
    <property type="protein sequence ID" value="OGLUM08G11610.1"/>
    <property type="gene ID" value="OGLUM08G11610"/>
</dbReference>
<reference evidence="1" key="2">
    <citation type="submission" date="2018-05" db="EMBL/GenBank/DDBJ databases">
        <title>OgluRS3 (Oryza glumaepatula Reference Sequence Version 3).</title>
        <authorList>
            <person name="Zhang J."/>
            <person name="Kudrna D."/>
            <person name="Lee S."/>
            <person name="Talag J."/>
            <person name="Welchert J."/>
            <person name="Wing R.A."/>
        </authorList>
    </citation>
    <scope>NUCLEOTIDE SEQUENCE [LARGE SCALE GENOMIC DNA]</scope>
</reference>
<name>A0A0E0AU12_9ORYZ</name>
<dbReference type="AlphaFoldDB" id="A0A0E0AU12"/>
<organism evidence="1">
    <name type="scientific">Oryza glumipatula</name>
    <dbReference type="NCBI Taxonomy" id="40148"/>
    <lineage>
        <taxon>Eukaryota</taxon>
        <taxon>Viridiplantae</taxon>
        <taxon>Streptophyta</taxon>
        <taxon>Embryophyta</taxon>
        <taxon>Tracheophyta</taxon>
        <taxon>Spermatophyta</taxon>
        <taxon>Magnoliopsida</taxon>
        <taxon>Liliopsida</taxon>
        <taxon>Poales</taxon>
        <taxon>Poaceae</taxon>
        <taxon>BOP clade</taxon>
        <taxon>Oryzoideae</taxon>
        <taxon>Oryzeae</taxon>
        <taxon>Oryzinae</taxon>
        <taxon>Oryza</taxon>
    </lineage>
</organism>
<dbReference type="Proteomes" id="UP000026961">
    <property type="component" value="Chromosome 8"/>
</dbReference>
<evidence type="ECO:0000313" key="1">
    <source>
        <dbReference type="EnsemblPlants" id="OGLUM08G11610.1"/>
    </source>
</evidence>
<dbReference type="HOGENOM" id="CLU_109995_0_0_1"/>
<evidence type="ECO:0000313" key="2">
    <source>
        <dbReference type="Proteomes" id="UP000026961"/>
    </source>
</evidence>
<reference evidence="1" key="1">
    <citation type="submission" date="2015-04" db="UniProtKB">
        <authorList>
            <consortium name="EnsemblPlants"/>
        </authorList>
    </citation>
    <scope>IDENTIFICATION</scope>
</reference>
<protein>
    <submittedName>
        <fullName evidence="1">Uncharacterized protein</fullName>
    </submittedName>
</protein>
<accession>A0A0E0AU12</accession>
<dbReference type="Gramene" id="OGLUM08G11610.1">
    <property type="protein sequence ID" value="OGLUM08G11610.1"/>
    <property type="gene ID" value="OGLUM08G11610"/>
</dbReference>
<keyword evidence="2" id="KW-1185">Reference proteome</keyword>